<dbReference type="AlphaFoldDB" id="A0A0M3I1U1"/>
<organism evidence="3 4">
    <name type="scientific">Ascaris lumbricoides</name>
    <name type="common">Giant roundworm</name>
    <dbReference type="NCBI Taxonomy" id="6252"/>
    <lineage>
        <taxon>Eukaryota</taxon>
        <taxon>Metazoa</taxon>
        <taxon>Ecdysozoa</taxon>
        <taxon>Nematoda</taxon>
        <taxon>Chromadorea</taxon>
        <taxon>Rhabditida</taxon>
        <taxon>Spirurina</taxon>
        <taxon>Ascaridomorpha</taxon>
        <taxon>Ascaridoidea</taxon>
        <taxon>Ascarididae</taxon>
        <taxon>Ascaris</taxon>
    </lineage>
</organism>
<keyword evidence="3" id="KW-1185">Reference proteome</keyword>
<evidence type="ECO:0000313" key="3">
    <source>
        <dbReference type="Proteomes" id="UP000036681"/>
    </source>
</evidence>
<keyword evidence="2" id="KW-0732">Signal</keyword>
<sequence length="296" mass="32196">MIFETTWLRLLSIALIASSISGEWMQNRQSVPSALWSLSRSDSTLVNTGVHSSSDSGSILPGTQRMPQTFSGFLAGGRTSNGFDLESFTKNAAIETNKQQQALASQLNMAALIDQPHPPSTARLFSERSMPRQLLLQSRGFNGVMPSASMPSLSPSMFQMAFNEAMPSTFLQRSSRPISFNPTFFDGARNGIGSGGENFEGNQRSGFGLVETPNDQLFGRGMQRTRPVGSVTISQRPLTDADKTGRVINSMPWFSETPSLSRIASFTSNARMQKDDLLQESNIDEDDGGNDMSTSA</sequence>
<feature type="signal peptide" evidence="2">
    <location>
        <begin position="1"/>
        <end position="22"/>
    </location>
</feature>
<accession>A0A0M3I1U1</accession>
<evidence type="ECO:0000256" key="1">
    <source>
        <dbReference type="SAM" id="MobiDB-lite"/>
    </source>
</evidence>
<dbReference type="Proteomes" id="UP000036681">
    <property type="component" value="Unplaced"/>
</dbReference>
<feature type="region of interest" description="Disordered" evidence="1">
    <location>
        <begin position="271"/>
        <end position="296"/>
    </location>
</feature>
<protein>
    <submittedName>
        <fullName evidence="4">Uncharacterized protein</fullName>
    </submittedName>
</protein>
<evidence type="ECO:0000313" key="4">
    <source>
        <dbReference type="WBParaSite" id="ALUE_0001032501-mRNA-1"/>
    </source>
</evidence>
<proteinExistence type="predicted"/>
<name>A0A0M3I1U1_ASCLU</name>
<evidence type="ECO:0000256" key="2">
    <source>
        <dbReference type="SAM" id="SignalP"/>
    </source>
</evidence>
<reference evidence="4" key="1">
    <citation type="submission" date="2017-02" db="UniProtKB">
        <authorList>
            <consortium name="WormBaseParasite"/>
        </authorList>
    </citation>
    <scope>IDENTIFICATION</scope>
</reference>
<feature type="chain" id="PRO_5005656794" evidence="2">
    <location>
        <begin position="23"/>
        <end position="296"/>
    </location>
</feature>
<dbReference type="WBParaSite" id="ALUE_0001032501-mRNA-1">
    <property type="protein sequence ID" value="ALUE_0001032501-mRNA-1"/>
    <property type="gene ID" value="ALUE_0001032501"/>
</dbReference>